<dbReference type="Proteomes" id="UP001059844">
    <property type="component" value="Chromosome"/>
</dbReference>
<protein>
    <submittedName>
        <fullName evidence="4">PKD domain-containing protein</fullName>
    </submittedName>
</protein>
<gene>
    <name evidence="4" type="ORF">NOX80_15200</name>
</gene>
<organism evidence="4 5">
    <name type="scientific">Flavobacterium cerinum</name>
    <dbReference type="NCBI Taxonomy" id="2502784"/>
    <lineage>
        <taxon>Bacteria</taxon>
        <taxon>Pseudomonadati</taxon>
        <taxon>Bacteroidota</taxon>
        <taxon>Flavobacteriia</taxon>
        <taxon>Flavobacteriales</taxon>
        <taxon>Flavobacteriaceae</taxon>
        <taxon>Flavobacterium</taxon>
    </lineage>
</organism>
<dbReference type="InterPro" id="IPR013783">
    <property type="entry name" value="Ig-like_fold"/>
</dbReference>
<dbReference type="InterPro" id="IPR022409">
    <property type="entry name" value="PKD/Chitinase_dom"/>
</dbReference>
<sequence length="660" mass="72686">MKIKLLLLIFPFFAMAQTTPQMQWGTGGGSSDNGQIGLTERVEKMSTDTDGNVYFFSPVFRNDIRLGDQVIGEGHDAMHTDILLGSLDCNGQPRWAKIIGGNAGDTGKTIGVYQDKVYLTGSINRYSYPVNFGNDTILPASGFQSLFLSQYKTDGTLKWTKMIQSDTITGWSYSRTAIVDMDIDRTGNIYLLALFPPGSKLADTTIKIPDGSGQNRLYVLKYDGEGILQEVHQLNADFSQTNQYFIVDALFFKRHWDTGNYYISGSLVPPNTGAGSDVLYLGGQEINSKMYIACFNPEGEYLWHKKSQVLTQLNNTASECKISIDEDDGNLYFFGKGALGDSFDGFVFENPLGFNPSHVANFVIKMDRLGNRIWGKSGYAMPMCFTLGGSVNHNKVALGGVFATEMHWDDRSLSSNGQDGWFAILDKNNGNLEKLDRIEGNGFYDGITTMQFRRHDLLFGGYFANDLFIGNQTLTTIGGSSDFFLAKYGFSCDCRLPLAGFTSQVSGTNSNQVNFLNGSDFTGTTMHWDFGNGQTSSELHPSYTYAVPGSYTVCLEVTNNCGVDTTCKTITVGTLSVPDQNTVFPGLKIYPNPVADRIFIEGARPDMKVYGYTLTGQKVLEKSLSAGLNEVDVAFLSKGSYILKTIHVDGRTSQQKLIKL</sequence>
<evidence type="ECO:0000256" key="2">
    <source>
        <dbReference type="SAM" id="SignalP"/>
    </source>
</evidence>
<evidence type="ECO:0000256" key="1">
    <source>
        <dbReference type="ARBA" id="ARBA00022729"/>
    </source>
</evidence>
<dbReference type="Pfam" id="PF18911">
    <property type="entry name" value="PKD_4"/>
    <property type="match status" value="1"/>
</dbReference>
<name>A0ABY5IQ53_9FLAO</name>
<evidence type="ECO:0000259" key="3">
    <source>
        <dbReference type="PROSITE" id="PS50093"/>
    </source>
</evidence>
<proteinExistence type="predicted"/>
<dbReference type="SUPFAM" id="SSF49299">
    <property type="entry name" value="PKD domain"/>
    <property type="match status" value="1"/>
</dbReference>
<feature type="chain" id="PRO_5046132694" evidence="2">
    <location>
        <begin position="17"/>
        <end position="660"/>
    </location>
</feature>
<evidence type="ECO:0000313" key="5">
    <source>
        <dbReference type="Proteomes" id="UP001059844"/>
    </source>
</evidence>
<feature type="signal peptide" evidence="2">
    <location>
        <begin position="1"/>
        <end position="16"/>
    </location>
</feature>
<dbReference type="Pfam" id="PF18962">
    <property type="entry name" value="Por_Secre_tail"/>
    <property type="match status" value="1"/>
</dbReference>
<dbReference type="RefSeq" id="WP_256550648.1">
    <property type="nucleotide sequence ID" value="NZ_CP101751.1"/>
</dbReference>
<dbReference type="InterPro" id="IPR000601">
    <property type="entry name" value="PKD_dom"/>
</dbReference>
<keyword evidence="1 2" id="KW-0732">Signal</keyword>
<dbReference type="PROSITE" id="PS50093">
    <property type="entry name" value="PKD"/>
    <property type="match status" value="1"/>
</dbReference>
<dbReference type="NCBIfam" id="TIGR04183">
    <property type="entry name" value="Por_Secre_tail"/>
    <property type="match status" value="1"/>
</dbReference>
<accession>A0ABY5IQ53</accession>
<feature type="domain" description="PKD" evidence="3">
    <location>
        <begin position="496"/>
        <end position="572"/>
    </location>
</feature>
<keyword evidence="5" id="KW-1185">Reference proteome</keyword>
<dbReference type="InterPro" id="IPR026444">
    <property type="entry name" value="Secre_tail"/>
</dbReference>
<evidence type="ECO:0000313" key="4">
    <source>
        <dbReference type="EMBL" id="UUC44963.1"/>
    </source>
</evidence>
<dbReference type="InterPro" id="IPR035986">
    <property type="entry name" value="PKD_dom_sf"/>
</dbReference>
<reference evidence="4" key="1">
    <citation type="submission" date="2022-07" db="EMBL/GenBank/DDBJ databases">
        <title>Isolation, identification, and degradation of a PFOSA degrading strain from sewage treatment plant.</title>
        <authorList>
            <person name="Zhang L."/>
            <person name="Huo Y."/>
        </authorList>
    </citation>
    <scope>NUCLEOTIDE SEQUENCE</scope>
    <source>
        <strain evidence="4">C1</strain>
    </source>
</reference>
<dbReference type="CDD" id="cd00146">
    <property type="entry name" value="PKD"/>
    <property type="match status" value="1"/>
</dbReference>
<dbReference type="EMBL" id="CP101751">
    <property type="protein sequence ID" value="UUC44963.1"/>
    <property type="molecule type" value="Genomic_DNA"/>
</dbReference>
<dbReference type="Gene3D" id="2.60.40.10">
    <property type="entry name" value="Immunoglobulins"/>
    <property type="match status" value="1"/>
</dbReference>
<dbReference type="SMART" id="SM00089">
    <property type="entry name" value="PKD"/>
    <property type="match status" value="1"/>
</dbReference>